<evidence type="ECO:0000313" key="3">
    <source>
        <dbReference type="EMBL" id="PMP70487.1"/>
    </source>
</evidence>
<dbReference type="AlphaFoldDB" id="A0A2J6WJG0"/>
<comment type="caution">
    <text evidence="3">The sequence shown here is derived from an EMBL/GenBank/DDBJ whole genome shotgun (WGS) entry which is preliminary data.</text>
</comment>
<protein>
    <submittedName>
        <fullName evidence="3">Multidrug transporter</fullName>
    </submittedName>
</protein>
<dbReference type="Proteomes" id="UP000242881">
    <property type="component" value="Unassembled WGS sequence"/>
</dbReference>
<dbReference type="Gene3D" id="1.20.1600.10">
    <property type="entry name" value="Outer membrane efflux proteins (OEP)"/>
    <property type="match status" value="1"/>
</dbReference>
<evidence type="ECO:0000256" key="2">
    <source>
        <dbReference type="SAM" id="SignalP"/>
    </source>
</evidence>
<gene>
    <name evidence="3" type="ORF">C0187_05550</name>
</gene>
<dbReference type="PANTHER" id="PTHR30203">
    <property type="entry name" value="OUTER MEMBRANE CATION EFFLUX PROTEIN"/>
    <property type="match status" value="1"/>
</dbReference>
<keyword evidence="2" id="KW-0732">Signal</keyword>
<evidence type="ECO:0000256" key="1">
    <source>
        <dbReference type="ARBA" id="ARBA00007613"/>
    </source>
</evidence>
<feature type="chain" id="PRO_5014445948" evidence="2">
    <location>
        <begin position="22"/>
        <end position="220"/>
    </location>
</feature>
<dbReference type="EMBL" id="PNIN01000052">
    <property type="protein sequence ID" value="PMP70487.1"/>
    <property type="molecule type" value="Genomic_DNA"/>
</dbReference>
<proteinExistence type="inferred from homology"/>
<comment type="similarity">
    <text evidence="1">Belongs to the outer membrane factor (OMF) (TC 1.B.17) family.</text>
</comment>
<dbReference type="InterPro" id="IPR010131">
    <property type="entry name" value="MdtP/NodT-like"/>
</dbReference>
<feature type="non-terminal residue" evidence="3">
    <location>
        <position position="220"/>
    </location>
</feature>
<dbReference type="SUPFAM" id="SSF56954">
    <property type="entry name" value="Outer membrane efflux proteins (OEP)"/>
    <property type="match status" value="1"/>
</dbReference>
<feature type="signal peptide" evidence="2">
    <location>
        <begin position="1"/>
        <end position="21"/>
    </location>
</feature>
<dbReference type="Gene3D" id="2.20.200.10">
    <property type="entry name" value="Outer membrane efflux proteins (OEP)"/>
    <property type="match status" value="1"/>
</dbReference>
<organism evidence="3 4">
    <name type="scientific">Calditerrivibrio nitroreducens</name>
    <dbReference type="NCBI Taxonomy" id="477976"/>
    <lineage>
        <taxon>Bacteria</taxon>
        <taxon>Pseudomonadati</taxon>
        <taxon>Deferribacterota</taxon>
        <taxon>Deferribacteres</taxon>
        <taxon>Deferribacterales</taxon>
        <taxon>Calditerrivibrionaceae</taxon>
    </lineage>
</organism>
<dbReference type="GO" id="GO:0015562">
    <property type="term" value="F:efflux transmembrane transporter activity"/>
    <property type="evidence" value="ECO:0007669"/>
    <property type="project" value="InterPro"/>
</dbReference>
<dbReference type="InterPro" id="IPR003423">
    <property type="entry name" value="OMP_efflux"/>
</dbReference>
<reference evidence="3 4" key="1">
    <citation type="submission" date="2018-01" db="EMBL/GenBank/DDBJ databases">
        <title>Metagenomic assembled genomes from two thermal pools in the Uzon Caldera, Kamchatka, Russia.</title>
        <authorList>
            <person name="Wilkins L."/>
            <person name="Ettinger C."/>
        </authorList>
    </citation>
    <scope>NUCLEOTIDE SEQUENCE [LARGE SCALE GENOMIC DNA]</scope>
    <source>
        <strain evidence="3">ZAV-05</strain>
    </source>
</reference>
<accession>A0A2J6WJG0</accession>
<name>A0A2J6WJG0_9BACT</name>
<dbReference type="PANTHER" id="PTHR30203:SF33">
    <property type="entry name" value="BLR4455 PROTEIN"/>
    <property type="match status" value="1"/>
</dbReference>
<sequence>MKKRMMVPFLFLFFLSSCSFIPEYSKPDLPIPQKFPSDGVYANINFDNSSEVYNLKWQEFFSDEKLKKIIELGLKNNKDLKIAAFNLESARLMYGIKRAELYPSLYGSGGVTRSRVSDDFSPKGKGSPQDQYNVNFGLAEWEIDFFGRIRSLKESALEQFFATKENKRAVQIALISELSRSYITLAVDRENYSITRRLYDIAYENYKMVQSQYNVGLATE</sequence>
<dbReference type="Pfam" id="PF02321">
    <property type="entry name" value="OEP"/>
    <property type="match status" value="1"/>
</dbReference>
<evidence type="ECO:0000313" key="4">
    <source>
        <dbReference type="Proteomes" id="UP000242881"/>
    </source>
</evidence>
<dbReference type="PROSITE" id="PS51257">
    <property type="entry name" value="PROKAR_LIPOPROTEIN"/>
    <property type="match status" value="1"/>
</dbReference>